<organism evidence="3 4">
    <name type="scientific">Mya arenaria</name>
    <name type="common">Soft-shell clam</name>
    <dbReference type="NCBI Taxonomy" id="6604"/>
    <lineage>
        <taxon>Eukaryota</taxon>
        <taxon>Metazoa</taxon>
        <taxon>Spiralia</taxon>
        <taxon>Lophotrochozoa</taxon>
        <taxon>Mollusca</taxon>
        <taxon>Bivalvia</taxon>
        <taxon>Autobranchia</taxon>
        <taxon>Heteroconchia</taxon>
        <taxon>Euheterodonta</taxon>
        <taxon>Imparidentia</taxon>
        <taxon>Neoheterodontei</taxon>
        <taxon>Myida</taxon>
        <taxon>Myoidea</taxon>
        <taxon>Myidae</taxon>
        <taxon>Mya</taxon>
    </lineage>
</organism>
<dbReference type="EMBL" id="CP111015">
    <property type="protein sequence ID" value="WAR03070.1"/>
    <property type="molecule type" value="Genomic_DNA"/>
</dbReference>
<keyword evidence="2" id="KW-0732">Signal</keyword>
<protein>
    <submittedName>
        <fullName evidence="3">Uncharacterized protein</fullName>
    </submittedName>
</protein>
<evidence type="ECO:0000313" key="3">
    <source>
        <dbReference type="EMBL" id="WAR03070.1"/>
    </source>
</evidence>
<keyword evidence="1" id="KW-0472">Membrane</keyword>
<gene>
    <name evidence="3" type="ORF">MAR_009628</name>
</gene>
<keyword evidence="1" id="KW-1133">Transmembrane helix</keyword>
<feature type="transmembrane region" description="Helical" evidence="1">
    <location>
        <begin position="76"/>
        <end position="94"/>
    </location>
</feature>
<feature type="signal peptide" evidence="2">
    <location>
        <begin position="1"/>
        <end position="17"/>
    </location>
</feature>
<evidence type="ECO:0000256" key="2">
    <source>
        <dbReference type="SAM" id="SignalP"/>
    </source>
</evidence>
<feature type="chain" id="PRO_5045071961" evidence="2">
    <location>
        <begin position="18"/>
        <end position="126"/>
    </location>
</feature>
<name>A0ABY7E287_MYAAR</name>
<sequence length="126" mass="13751">MPFILMRMSIACQTVYGMSVTEVFVGWDDEDEANISNRGGLHPYDGGSSGAGATNHLLSGQRETHTQKYKLNVCQYLAITVLYFIIFIVVALVYDRPVYPILSGGKLSRHIGGPAVGDLTVSLVQK</sequence>
<evidence type="ECO:0000313" key="4">
    <source>
        <dbReference type="Proteomes" id="UP001164746"/>
    </source>
</evidence>
<keyword evidence="4" id="KW-1185">Reference proteome</keyword>
<keyword evidence="1" id="KW-0812">Transmembrane</keyword>
<proteinExistence type="predicted"/>
<reference evidence="3" key="1">
    <citation type="submission" date="2022-11" db="EMBL/GenBank/DDBJ databases">
        <title>Centuries of genome instability and evolution in soft-shell clam transmissible cancer (bioRxiv).</title>
        <authorList>
            <person name="Hart S.F.M."/>
            <person name="Yonemitsu M.A."/>
            <person name="Giersch R.M."/>
            <person name="Beal B.F."/>
            <person name="Arriagada G."/>
            <person name="Davis B.W."/>
            <person name="Ostrander E.A."/>
            <person name="Goff S.P."/>
            <person name="Metzger M.J."/>
        </authorList>
    </citation>
    <scope>NUCLEOTIDE SEQUENCE</scope>
    <source>
        <strain evidence="3">MELC-2E11</strain>
        <tissue evidence="3">Siphon/mantle</tissue>
    </source>
</reference>
<dbReference type="Proteomes" id="UP001164746">
    <property type="component" value="Chromosome 4"/>
</dbReference>
<dbReference type="PANTHER" id="PTHR19324">
    <property type="entry name" value="PERFORIN-LIKE PROTEIN 1"/>
    <property type="match status" value="1"/>
</dbReference>
<accession>A0ABY7E287</accession>
<evidence type="ECO:0000256" key="1">
    <source>
        <dbReference type="SAM" id="Phobius"/>
    </source>
</evidence>
<dbReference type="PANTHER" id="PTHR19324:SF33">
    <property type="entry name" value="MUCIN-5AC"/>
    <property type="match status" value="1"/>
</dbReference>